<feature type="compositionally biased region" description="Acidic residues" evidence="1">
    <location>
        <begin position="84"/>
        <end position="93"/>
    </location>
</feature>
<evidence type="ECO:0000256" key="1">
    <source>
        <dbReference type="SAM" id="MobiDB-lite"/>
    </source>
</evidence>
<keyword evidence="2" id="KW-0472">Membrane</keyword>
<gene>
    <name evidence="3" type="ORF">B0H16DRAFT_1460479</name>
</gene>
<reference evidence="3" key="1">
    <citation type="submission" date="2023-03" db="EMBL/GenBank/DDBJ databases">
        <title>Massive genome expansion in bonnet fungi (Mycena s.s.) driven by repeated elements and novel gene families across ecological guilds.</title>
        <authorList>
            <consortium name="Lawrence Berkeley National Laboratory"/>
            <person name="Harder C.B."/>
            <person name="Miyauchi S."/>
            <person name="Viragh M."/>
            <person name="Kuo A."/>
            <person name="Thoen E."/>
            <person name="Andreopoulos B."/>
            <person name="Lu D."/>
            <person name="Skrede I."/>
            <person name="Drula E."/>
            <person name="Henrissat B."/>
            <person name="Morin E."/>
            <person name="Kohler A."/>
            <person name="Barry K."/>
            <person name="LaButti K."/>
            <person name="Morin E."/>
            <person name="Salamov A."/>
            <person name="Lipzen A."/>
            <person name="Mereny Z."/>
            <person name="Hegedus B."/>
            <person name="Baldrian P."/>
            <person name="Stursova M."/>
            <person name="Weitz H."/>
            <person name="Taylor A."/>
            <person name="Grigoriev I.V."/>
            <person name="Nagy L.G."/>
            <person name="Martin F."/>
            <person name="Kauserud H."/>
        </authorList>
    </citation>
    <scope>NUCLEOTIDE SEQUENCE</scope>
    <source>
        <strain evidence="3">CBHHK182m</strain>
    </source>
</reference>
<name>A0AAD7IV76_9AGAR</name>
<feature type="transmembrane region" description="Helical" evidence="2">
    <location>
        <begin position="175"/>
        <end position="194"/>
    </location>
</feature>
<dbReference type="Proteomes" id="UP001215598">
    <property type="component" value="Unassembled WGS sequence"/>
</dbReference>
<sequence length="217" mass="23871">MFWVSSQIGLSTRPNFWQDYSGGVTVGLIVTEQQIYYPIFLNPGPQEFNDQSPSSLTKLQLASLSDDTPPLNFPDSDTPMASASEDELLEEPDQALLRRPVVKRKAAMSDEKTVPTATAAAESDSEFHSEITAPPKKKNEPGPKPKAKPKSQAKAAAKPAAKKSPVIFCRLLPRHYSVISVFVFMVLYCVVFPAKIESSSQCTQFSTLTVEFLWSGI</sequence>
<organism evidence="3 4">
    <name type="scientific">Mycena metata</name>
    <dbReference type="NCBI Taxonomy" id="1033252"/>
    <lineage>
        <taxon>Eukaryota</taxon>
        <taxon>Fungi</taxon>
        <taxon>Dikarya</taxon>
        <taxon>Basidiomycota</taxon>
        <taxon>Agaricomycotina</taxon>
        <taxon>Agaricomycetes</taxon>
        <taxon>Agaricomycetidae</taxon>
        <taxon>Agaricales</taxon>
        <taxon>Marasmiineae</taxon>
        <taxon>Mycenaceae</taxon>
        <taxon>Mycena</taxon>
    </lineage>
</organism>
<comment type="caution">
    <text evidence="3">The sequence shown here is derived from an EMBL/GenBank/DDBJ whole genome shotgun (WGS) entry which is preliminary data.</text>
</comment>
<proteinExistence type="predicted"/>
<dbReference type="EMBL" id="JARKIB010000063">
    <property type="protein sequence ID" value="KAJ7751150.1"/>
    <property type="molecule type" value="Genomic_DNA"/>
</dbReference>
<keyword evidence="2" id="KW-0812">Transmembrane</keyword>
<dbReference type="AlphaFoldDB" id="A0AAD7IV76"/>
<accession>A0AAD7IV76</accession>
<feature type="region of interest" description="Disordered" evidence="1">
    <location>
        <begin position="64"/>
        <end position="95"/>
    </location>
</feature>
<evidence type="ECO:0000313" key="4">
    <source>
        <dbReference type="Proteomes" id="UP001215598"/>
    </source>
</evidence>
<protein>
    <submittedName>
        <fullName evidence="3">Uncharacterized protein</fullName>
    </submittedName>
</protein>
<evidence type="ECO:0000256" key="2">
    <source>
        <dbReference type="SAM" id="Phobius"/>
    </source>
</evidence>
<feature type="region of interest" description="Disordered" evidence="1">
    <location>
        <begin position="107"/>
        <end position="158"/>
    </location>
</feature>
<evidence type="ECO:0000313" key="3">
    <source>
        <dbReference type="EMBL" id="KAJ7751150.1"/>
    </source>
</evidence>
<keyword evidence="2" id="KW-1133">Transmembrane helix</keyword>
<keyword evidence="4" id="KW-1185">Reference proteome</keyword>